<name>A0A2T0UTS8_9MICO</name>
<dbReference type="Proteomes" id="UP000237822">
    <property type="component" value="Unassembled WGS sequence"/>
</dbReference>
<evidence type="ECO:0000313" key="2">
    <source>
        <dbReference type="Proteomes" id="UP000237822"/>
    </source>
</evidence>
<sequence length="75" mass="8579">MTATTIKVPVATRDRLKEHAARRGETLAEHVERLLDLADREDRFASLRTAIDAMDEDARTAYEHERDAWLDADLS</sequence>
<proteinExistence type="predicted"/>
<evidence type="ECO:0008006" key="3">
    <source>
        <dbReference type="Google" id="ProtNLM"/>
    </source>
</evidence>
<keyword evidence="2" id="KW-1185">Reference proteome</keyword>
<organism evidence="1 2">
    <name type="scientific">Knoellia remsis</name>
    <dbReference type="NCBI Taxonomy" id="407159"/>
    <lineage>
        <taxon>Bacteria</taxon>
        <taxon>Bacillati</taxon>
        <taxon>Actinomycetota</taxon>
        <taxon>Actinomycetes</taxon>
        <taxon>Micrococcales</taxon>
        <taxon>Intrasporangiaceae</taxon>
        <taxon>Knoellia</taxon>
    </lineage>
</organism>
<reference evidence="1 2" key="1">
    <citation type="submission" date="2018-03" db="EMBL/GenBank/DDBJ databases">
        <title>Genomic Encyclopedia of Archaeal and Bacterial Type Strains, Phase II (KMG-II): from individual species to whole genera.</title>
        <authorList>
            <person name="Goeker M."/>
        </authorList>
    </citation>
    <scope>NUCLEOTIDE SEQUENCE [LARGE SCALE GENOMIC DNA]</scope>
    <source>
        <strain evidence="1 2">ATCC BAA-1496</strain>
    </source>
</reference>
<gene>
    <name evidence="1" type="ORF">BCF74_10661</name>
</gene>
<accession>A0A2T0UTS8</accession>
<comment type="caution">
    <text evidence="1">The sequence shown here is derived from an EMBL/GenBank/DDBJ whole genome shotgun (WGS) entry which is preliminary data.</text>
</comment>
<protein>
    <recommendedName>
        <fullName evidence="3">Arc-like DNA binding dprotein</fullName>
    </recommendedName>
</protein>
<dbReference type="EMBL" id="PVTI01000006">
    <property type="protein sequence ID" value="PRY61313.1"/>
    <property type="molecule type" value="Genomic_DNA"/>
</dbReference>
<dbReference type="RefSeq" id="WP_106296920.1">
    <property type="nucleotide sequence ID" value="NZ_PVTI01000006.1"/>
</dbReference>
<dbReference type="AlphaFoldDB" id="A0A2T0UTS8"/>
<dbReference type="OrthoDB" id="5195446at2"/>
<evidence type="ECO:0000313" key="1">
    <source>
        <dbReference type="EMBL" id="PRY61313.1"/>
    </source>
</evidence>